<evidence type="ECO:0000313" key="2">
    <source>
        <dbReference type="Proteomes" id="UP000595437"/>
    </source>
</evidence>
<keyword evidence="2" id="KW-1185">Reference proteome</keyword>
<evidence type="ECO:0000313" key="1">
    <source>
        <dbReference type="EMBL" id="QQP49955.1"/>
    </source>
</evidence>
<name>A0A7T8HHH9_CALRO</name>
<gene>
    <name evidence="1" type="ORF">FKW44_010790</name>
</gene>
<proteinExistence type="predicted"/>
<reference evidence="2" key="1">
    <citation type="submission" date="2021-01" db="EMBL/GenBank/DDBJ databases">
        <title>Caligus Genome Assembly.</title>
        <authorList>
            <person name="Gallardo-Escarate C."/>
        </authorList>
    </citation>
    <scope>NUCLEOTIDE SEQUENCE [LARGE SCALE GENOMIC DNA]</scope>
</reference>
<dbReference type="Proteomes" id="UP000595437">
    <property type="component" value="Chromosome 7"/>
</dbReference>
<organism evidence="1 2">
    <name type="scientific">Caligus rogercresseyi</name>
    <name type="common">Sea louse</name>
    <dbReference type="NCBI Taxonomy" id="217165"/>
    <lineage>
        <taxon>Eukaryota</taxon>
        <taxon>Metazoa</taxon>
        <taxon>Ecdysozoa</taxon>
        <taxon>Arthropoda</taxon>
        <taxon>Crustacea</taxon>
        <taxon>Multicrustacea</taxon>
        <taxon>Hexanauplia</taxon>
        <taxon>Copepoda</taxon>
        <taxon>Siphonostomatoida</taxon>
        <taxon>Caligidae</taxon>
        <taxon>Caligus</taxon>
    </lineage>
</organism>
<feature type="non-terminal residue" evidence="1">
    <location>
        <position position="1"/>
    </location>
</feature>
<sequence length="51" mass="5642">LLMMPWDVVEDSKLLLATQSINQGKRSSLNSSGINNPWTVEMMCSISKACL</sequence>
<protein>
    <submittedName>
        <fullName evidence="1">Uncharacterized protein</fullName>
    </submittedName>
</protein>
<accession>A0A7T8HHH9</accession>
<dbReference type="EMBL" id="CP045896">
    <property type="protein sequence ID" value="QQP49955.1"/>
    <property type="molecule type" value="Genomic_DNA"/>
</dbReference>
<dbReference type="AlphaFoldDB" id="A0A7T8HHH9"/>